<sequence length="196" mass="21894">MPPIFTEVPKTTESWANAVSLSGNTIHPNQRDQWGSGSNISEEEYLLLRVLWSFEEQLDAEMRSKFGLNGRFKTARRWLGKFEPFAKYLEQVESGSQIPKYDPQQLNPDAWGSGIFDIAAHEQYRIVTTIASSTTTTGSRKPLDEQTINAALMAFLTSIAMKHSLTSEEESQHRLRCLNEPSSTPPTSTSQSPGGL</sequence>
<organism evidence="2 3">
    <name type="scientific">Penicillium bovifimosum</name>
    <dbReference type="NCBI Taxonomy" id="126998"/>
    <lineage>
        <taxon>Eukaryota</taxon>
        <taxon>Fungi</taxon>
        <taxon>Dikarya</taxon>
        <taxon>Ascomycota</taxon>
        <taxon>Pezizomycotina</taxon>
        <taxon>Eurotiomycetes</taxon>
        <taxon>Eurotiomycetidae</taxon>
        <taxon>Eurotiales</taxon>
        <taxon>Aspergillaceae</taxon>
        <taxon>Penicillium</taxon>
    </lineage>
</organism>
<dbReference type="OrthoDB" id="4364700at2759"/>
<proteinExistence type="predicted"/>
<dbReference type="GeneID" id="81409987"/>
<dbReference type="Proteomes" id="UP001149079">
    <property type="component" value="Unassembled WGS sequence"/>
</dbReference>
<dbReference type="EMBL" id="JAPQKL010000008">
    <property type="protein sequence ID" value="KAJ5120685.1"/>
    <property type="molecule type" value="Genomic_DNA"/>
</dbReference>
<evidence type="ECO:0000313" key="3">
    <source>
        <dbReference type="Proteomes" id="UP001149079"/>
    </source>
</evidence>
<feature type="compositionally biased region" description="Low complexity" evidence="1">
    <location>
        <begin position="181"/>
        <end position="196"/>
    </location>
</feature>
<evidence type="ECO:0000313" key="2">
    <source>
        <dbReference type="EMBL" id="KAJ5120685.1"/>
    </source>
</evidence>
<name>A0A9W9GI73_9EURO</name>
<dbReference type="RefSeq" id="XP_056517189.1">
    <property type="nucleotide sequence ID" value="XM_056670816.1"/>
</dbReference>
<dbReference type="AlphaFoldDB" id="A0A9W9GI73"/>
<gene>
    <name evidence="2" type="ORF">N7515_010073</name>
</gene>
<feature type="region of interest" description="Disordered" evidence="1">
    <location>
        <begin position="170"/>
        <end position="196"/>
    </location>
</feature>
<accession>A0A9W9GI73</accession>
<keyword evidence="3" id="KW-1185">Reference proteome</keyword>
<protein>
    <submittedName>
        <fullName evidence="2">Uncharacterized protein</fullName>
    </submittedName>
</protein>
<reference evidence="2" key="2">
    <citation type="journal article" date="2023" name="IMA Fungus">
        <title>Comparative genomic study of the Penicillium genus elucidates a diverse pangenome and 15 lateral gene transfer events.</title>
        <authorList>
            <person name="Petersen C."/>
            <person name="Sorensen T."/>
            <person name="Nielsen M.R."/>
            <person name="Sondergaard T.E."/>
            <person name="Sorensen J.L."/>
            <person name="Fitzpatrick D.A."/>
            <person name="Frisvad J.C."/>
            <person name="Nielsen K.L."/>
        </authorList>
    </citation>
    <scope>NUCLEOTIDE SEQUENCE</scope>
    <source>
        <strain evidence="2">IBT 22155</strain>
    </source>
</reference>
<reference evidence="2" key="1">
    <citation type="submission" date="2022-11" db="EMBL/GenBank/DDBJ databases">
        <authorList>
            <person name="Petersen C."/>
        </authorList>
    </citation>
    <scope>NUCLEOTIDE SEQUENCE</scope>
    <source>
        <strain evidence="2">IBT 22155</strain>
    </source>
</reference>
<evidence type="ECO:0000256" key="1">
    <source>
        <dbReference type="SAM" id="MobiDB-lite"/>
    </source>
</evidence>
<comment type="caution">
    <text evidence="2">The sequence shown here is derived from an EMBL/GenBank/DDBJ whole genome shotgun (WGS) entry which is preliminary data.</text>
</comment>